<sequence length="57" mass="5662">MGGRPSSNLTSTTAPMTWHTCPIAPAPVNSSVIFPPPVVFPTAGGEGGAAWVAAEVA</sequence>
<evidence type="ECO:0000313" key="1">
    <source>
        <dbReference type="EMBL" id="JAE21472.1"/>
    </source>
</evidence>
<proteinExistence type="predicted"/>
<organism evidence="1">
    <name type="scientific">Arundo donax</name>
    <name type="common">Giant reed</name>
    <name type="synonym">Donax arundinaceus</name>
    <dbReference type="NCBI Taxonomy" id="35708"/>
    <lineage>
        <taxon>Eukaryota</taxon>
        <taxon>Viridiplantae</taxon>
        <taxon>Streptophyta</taxon>
        <taxon>Embryophyta</taxon>
        <taxon>Tracheophyta</taxon>
        <taxon>Spermatophyta</taxon>
        <taxon>Magnoliopsida</taxon>
        <taxon>Liliopsida</taxon>
        <taxon>Poales</taxon>
        <taxon>Poaceae</taxon>
        <taxon>PACMAD clade</taxon>
        <taxon>Arundinoideae</taxon>
        <taxon>Arundineae</taxon>
        <taxon>Arundo</taxon>
    </lineage>
</organism>
<dbReference type="EMBL" id="GBRH01176424">
    <property type="protein sequence ID" value="JAE21472.1"/>
    <property type="molecule type" value="Transcribed_RNA"/>
</dbReference>
<protein>
    <submittedName>
        <fullName evidence="1">ATPBM</fullName>
    </submittedName>
</protein>
<name>A0A0A9GAF6_ARUDO</name>
<reference evidence="1" key="2">
    <citation type="journal article" date="2015" name="Data Brief">
        <title>Shoot transcriptome of the giant reed, Arundo donax.</title>
        <authorList>
            <person name="Barrero R.A."/>
            <person name="Guerrero F.D."/>
            <person name="Moolhuijzen P."/>
            <person name="Goolsby J.A."/>
            <person name="Tidwell J."/>
            <person name="Bellgard S.E."/>
            <person name="Bellgard M.I."/>
        </authorList>
    </citation>
    <scope>NUCLEOTIDE SEQUENCE</scope>
    <source>
        <tissue evidence="1">Shoot tissue taken approximately 20 cm above the soil surface</tissue>
    </source>
</reference>
<reference evidence="1" key="1">
    <citation type="submission" date="2014-09" db="EMBL/GenBank/DDBJ databases">
        <authorList>
            <person name="Magalhaes I.L.F."/>
            <person name="Oliveira U."/>
            <person name="Santos F.R."/>
            <person name="Vidigal T.H.D.A."/>
            <person name="Brescovit A.D."/>
            <person name="Santos A.J."/>
        </authorList>
    </citation>
    <scope>NUCLEOTIDE SEQUENCE</scope>
    <source>
        <tissue evidence="1">Shoot tissue taken approximately 20 cm above the soil surface</tissue>
    </source>
</reference>
<accession>A0A0A9GAF6</accession>
<dbReference type="AlphaFoldDB" id="A0A0A9GAF6"/>